<proteinExistence type="predicted"/>
<sequence>MVLAHGLVVKFQEYFDKVVKALENIDIASNVYIEILATSPRIALAIGEKYFFRAENYLATTTLLIENGDTTIVKIITAGGRRGLLDLFDWGSTRDYAYIIVDELSKALGKKYEVVMNIDYLDKSKSSLMHNINIR</sequence>
<dbReference type="HOGENOM" id="CLU_135437_0_0_2"/>
<gene>
    <name evidence="1" type="ordered locus">Igag_0641</name>
</gene>
<dbReference type="Pfam" id="PF19524">
    <property type="entry name" value="DUF6054"/>
    <property type="match status" value="1"/>
</dbReference>
<name>E0SSS4_IGNAA</name>
<accession>E0SSS4</accession>
<dbReference type="Proteomes" id="UP000001304">
    <property type="component" value="Chromosome"/>
</dbReference>
<reference evidence="1 2" key="1">
    <citation type="journal article" date="2010" name="Stand. Genomic Sci.">
        <title>Complete genome sequence of Ignisphaera aggregans type strain (AQ1.S1).</title>
        <authorList>
            <person name="Goker M."/>
            <person name="Held B."/>
            <person name="Lapidus A."/>
            <person name="Nolan M."/>
            <person name="Spring S."/>
            <person name="Yasawong M."/>
            <person name="Lucas S."/>
            <person name="Glavina Del Rio T."/>
            <person name="Tice H."/>
            <person name="Cheng J.F."/>
            <person name="Goodwin L."/>
            <person name="Tapia R."/>
            <person name="Pitluck S."/>
            <person name="Liolios K."/>
            <person name="Ivanova N."/>
            <person name="Mavromatis K."/>
            <person name="Mikhailova N."/>
            <person name="Pati A."/>
            <person name="Chen A."/>
            <person name="Palaniappan K."/>
            <person name="Brambilla E."/>
            <person name="Land M."/>
            <person name="Hauser L."/>
            <person name="Chang Y.J."/>
            <person name="Jeffries C.D."/>
            <person name="Brettin T."/>
            <person name="Detter J.C."/>
            <person name="Han C."/>
            <person name="Rohde M."/>
            <person name="Sikorski J."/>
            <person name="Woyke T."/>
            <person name="Bristow J."/>
            <person name="Eisen J.A."/>
            <person name="Markowitz V."/>
            <person name="Hugenholtz P."/>
            <person name="Kyrpides N.C."/>
            <person name="Klenk H.P."/>
        </authorList>
    </citation>
    <scope>NUCLEOTIDE SEQUENCE [LARGE SCALE GENOMIC DNA]</scope>
    <source>
        <strain evidence="2">DSM 17230 / JCM 13409 / AQ1.S1</strain>
    </source>
</reference>
<evidence type="ECO:0000313" key="2">
    <source>
        <dbReference type="Proteomes" id="UP000001304"/>
    </source>
</evidence>
<protein>
    <submittedName>
        <fullName evidence="1">Uncharacterized protein</fullName>
    </submittedName>
</protein>
<organism evidence="1 2">
    <name type="scientific">Ignisphaera aggregans (strain DSM 17230 / JCM 13409 / AQ1.S1)</name>
    <dbReference type="NCBI Taxonomy" id="583356"/>
    <lineage>
        <taxon>Archaea</taxon>
        <taxon>Thermoproteota</taxon>
        <taxon>Thermoprotei</taxon>
        <taxon>Desulfurococcales</taxon>
        <taxon>Desulfurococcaceae</taxon>
        <taxon>Ignisphaera</taxon>
    </lineage>
</organism>
<dbReference type="KEGG" id="iag:Igag_0641"/>
<dbReference type="EMBL" id="CP002098">
    <property type="protein sequence ID" value="ADM27474.1"/>
    <property type="molecule type" value="Genomic_DNA"/>
</dbReference>
<dbReference type="BioCyc" id="IAGG583356:GHAH-640-MONOMER"/>
<keyword evidence="2" id="KW-1185">Reference proteome</keyword>
<evidence type="ECO:0000313" key="1">
    <source>
        <dbReference type="EMBL" id="ADM27474.1"/>
    </source>
</evidence>
<dbReference type="InterPro" id="IPR046117">
    <property type="entry name" value="DUF6054"/>
</dbReference>
<dbReference type="AlphaFoldDB" id="E0SSS4"/>